<keyword evidence="2" id="KW-1185">Reference proteome</keyword>
<evidence type="ECO:0000313" key="2">
    <source>
        <dbReference type="Proteomes" id="UP000492821"/>
    </source>
</evidence>
<dbReference type="Proteomes" id="UP000492821">
    <property type="component" value="Unassembled WGS sequence"/>
</dbReference>
<reference evidence="2" key="1">
    <citation type="journal article" date="2013" name="Genetics">
        <title>The draft genome and transcriptome of Panagrellus redivivus are shaped by the harsh demands of a free-living lifestyle.</title>
        <authorList>
            <person name="Srinivasan J."/>
            <person name="Dillman A.R."/>
            <person name="Macchietto M.G."/>
            <person name="Heikkinen L."/>
            <person name="Lakso M."/>
            <person name="Fracchia K.M."/>
            <person name="Antoshechkin I."/>
            <person name="Mortazavi A."/>
            <person name="Wong G."/>
            <person name="Sternberg P.W."/>
        </authorList>
    </citation>
    <scope>NUCLEOTIDE SEQUENCE [LARGE SCALE GENOMIC DNA]</scope>
    <source>
        <strain evidence="2">MT8872</strain>
    </source>
</reference>
<feature type="compositionally biased region" description="Basic and acidic residues" evidence="1">
    <location>
        <begin position="13"/>
        <end position="23"/>
    </location>
</feature>
<dbReference type="WBParaSite" id="Pan_g4723.t1">
    <property type="protein sequence ID" value="Pan_g4723.t1"/>
    <property type="gene ID" value="Pan_g4723"/>
</dbReference>
<name>A0A7E4ZZ44_PANRE</name>
<evidence type="ECO:0000313" key="3">
    <source>
        <dbReference type="WBParaSite" id="Pan_g4723.t1"/>
    </source>
</evidence>
<organism evidence="2 3">
    <name type="scientific">Panagrellus redivivus</name>
    <name type="common">Microworm</name>
    <dbReference type="NCBI Taxonomy" id="6233"/>
    <lineage>
        <taxon>Eukaryota</taxon>
        <taxon>Metazoa</taxon>
        <taxon>Ecdysozoa</taxon>
        <taxon>Nematoda</taxon>
        <taxon>Chromadorea</taxon>
        <taxon>Rhabditida</taxon>
        <taxon>Tylenchina</taxon>
        <taxon>Panagrolaimomorpha</taxon>
        <taxon>Panagrolaimoidea</taxon>
        <taxon>Panagrolaimidae</taxon>
        <taxon>Panagrellus</taxon>
    </lineage>
</organism>
<dbReference type="AlphaFoldDB" id="A0A7E4ZZ44"/>
<feature type="region of interest" description="Disordered" evidence="1">
    <location>
        <begin position="1"/>
        <end position="28"/>
    </location>
</feature>
<reference evidence="3" key="2">
    <citation type="submission" date="2020-10" db="UniProtKB">
        <authorList>
            <consortium name="WormBaseParasite"/>
        </authorList>
    </citation>
    <scope>IDENTIFICATION</scope>
</reference>
<evidence type="ECO:0000256" key="1">
    <source>
        <dbReference type="SAM" id="MobiDB-lite"/>
    </source>
</evidence>
<protein>
    <submittedName>
        <fullName evidence="3">Rieske domain-containing protein</fullName>
    </submittedName>
</protein>
<sequence>MVKSGIVSKRQKGKSESPDDRSYGYHKRKVKKEMGGGLLRRSVRFMVKPDKNWNGFVNPPVMKSERHYYNVAAPVPDGVLTDDPLSDAYPERESPMEDPMLELELEPPPVGTISGADEIVGLYFDDIPEEDDFSRDTSVMAGASGNTTAAGSVCGDAPMMAFDSHDITPAMGSDSDDTTSTDATDVPGTSYTVEGLLAEVATERAGRLEAEAKVAALTAQLAEQAGQQKTIKTLQSKIDEMARTIEDLRGPPRVTRTSPTEVKPTSIRVKTEPINIKLEPTPPLPYPRPKSGKIGPRNVGNETKIPVFYVGLTQGMKARIPYYYEDNGLIRKFHGLHKCATHVGFNCAGCHVPARIVNDEFYLCKPHLPRCKGVPSDVFAYDQLNRRHLYVEGRDDKEIFNFCNLDRLYADQNVISDVF</sequence>
<proteinExistence type="predicted"/>
<accession>A0A7E4ZZ44</accession>
<feature type="region of interest" description="Disordered" evidence="1">
    <location>
        <begin position="278"/>
        <end position="297"/>
    </location>
</feature>